<name>A0A0F9HAW5_9ZZZZ</name>
<sequence length="62" mass="6907">MKKWSSRWFLMSVILCGLAFALSVWLRDSSSFTAIATVALGGGHMTNVMERRNGPQVSMEDK</sequence>
<comment type="caution">
    <text evidence="1">The sequence shown here is derived from an EMBL/GenBank/DDBJ whole genome shotgun (WGS) entry which is preliminary data.</text>
</comment>
<gene>
    <name evidence="1" type="ORF">LCGC14_1726350</name>
</gene>
<dbReference type="EMBL" id="LAZR01015605">
    <property type="protein sequence ID" value="KKM08185.1"/>
    <property type="molecule type" value="Genomic_DNA"/>
</dbReference>
<dbReference type="AlphaFoldDB" id="A0A0F9HAW5"/>
<protein>
    <submittedName>
        <fullName evidence="1">Uncharacterized protein</fullName>
    </submittedName>
</protein>
<accession>A0A0F9HAW5</accession>
<reference evidence="1" key="1">
    <citation type="journal article" date="2015" name="Nature">
        <title>Complex archaea that bridge the gap between prokaryotes and eukaryotes.</title>
        <authorList>
            <person name="Spang A."/>
            <person name="Saw J.H."/>
            <person name="Jorgensen S.L."/>
            <person name="Zaremba-Niedzwiedzka K."/>
            <person name="Martijn J."/>
            <person name="Lind A.E."/>
            <person name="van Eijk R."/>
            <person name="Schleper C."/>
            <person name="Guy L."/>
            <person name="Ettema T.J."/>
        </authorList>
    </citation>
    <scope>NUCLEOTIDE SEQUENCE</scope>
</reference>
<organism evidence="1">
    <name type="scientific">marine sediment metagenome</name>
    <dbReference type="NCBI Taxonomy" id="412755"/>
    <lineage>
        <taxon>unclassified sequences</taxon>
        <taxon>metagenomes</taxon>
        <taxon>ecological metagenomes</taxon>
    </lineage>
</organism>
<proteinExistence type="predicted"/>
<evidence type="ECO:0000313" key="1">
    <source>
        <dbReference type="EMBL" id="KKM08185.1"/>
    </source>
</evidence>